<dbReference type="GO" id="GO:0004930">
    <property type="term" value="F:G protein-coupled receptor activity"/>
    <property type="evidence" value="ECO:0007669"/>
    <property type="project" value="InterPro"/>
</dbReference>
<dbReference type="GO" id="GO:0030888">
    <property type="term" value="P:regulation of B cell proliferation"/>
    <property type="evidence" value="ECO:0007669"/>
    <property type="project" value="TreeGrafter"/>
</dbReference>
<feature type="transmembrane region" description="Helical" evidence="25">
    <location>
        <begin position="378"/>
        <end position="397"/>
    </location>
</feature>
<dbReference type="PROSITE" id="PS50835">
    <property type="entry name" value="IG_LIKE"/>
    <property type="match status" value="3"/>
</dbReference>
<comment type="similarity">
    <text evidence="19">Belongs to the immunoglobulin superfamily. SIGLEC (sialic acid binding Ig-like lectin) family.</text>
</comment>
<dbReference type="Gene3D" id="1.20.1070.10">
    <property type="entry name" value="Rhodopsin 7-helix transmembrane proteins"/>
    <property type="match status" value="1"/>
</dbReference>
<keyword evidence="13 25" id="KW-0472">Membrane</keyword>
<evidence type="ECO:0000256" key="3">
    <source>
        <dbReference type="ARBA" id="ARBA00021527"/>
    </source>
</evidence>
<dbReference type="InterPro" id="IPR007110">
    <property type="entry name" value="Ig-like_dom"/>
</dbReference>
<evidence type="ECO:0000256" key="22">
    <source>
        <dbReference type="ARBA" id="ARBA00045206"/>
    </source>
</evidence>
<feature type="transmembrane region" description="Helical" evidence="25">
    <location>
        <begin position="404"/>
        <end position="422"/>
    </location>
</feature>
<evidence type="ECO:0000313" key="28">
    <source>
        <dbReference type="EMBL" id="EGW03713.1"/>
    </source>
</evidence>
<dbReference type="GO" id="GO:0019903">
    <property type="term" value="F:protein phosphatase binding"/>
    <property type="evidence" value="ECO:0007669"/>
    <property type="project" value="TreeGrafter"/>
</dbReference>
<dbReference type="InterPro" id="IPR013162">
    <property type="entry name" value="CD80_C2-set"/>
</dbReference>
<dbReference type="SUPFAM" id="SSF48726">
    <property type="entry name" value="Immunoglobulin"/>
    <property type="match status" value="3"/>
</dbReference>
<keyword evidence="11 25" id="KW-1133">Transmembrane helix</keyword>
<dbReference type="FunCoup" id="G3HPU0">
    <property type="interactions" value="594"/>
</dbReference>
<keyword evidence="16" id="KW-0325">Glycoprotein</keyword>
<feature type="domain" description="Ig-like" evidence="27">
    <location>
        <begin position="206"/>
        <end position="289"/>
    </location>
</feature>
<dbReference type="PRINTS" id="PR01904">
    <property type="entry name" value="GPR40FAMILY"/>
</dbReference>
<evidence type="ECO:0000256" key="15">
    <source>
        <dbReference type="ARBA" id="ARBA00023170"/>
    </source>
</evidence>
<dbReference type="GO" id="GO:0070062">
    <property type="term" value="C:extracellular exosome"/>
    <property type="evidence" value="ECO:0007669"/>
    <property type="project" value="TreeGrafter"/>
</dbReference>
<dbReference type="Gene3D" id="2.60.40.10">
    <property type="entry name" value="Immunoglobulins"/>
    <property type="match status" value="3"/>
</dbReference>
<dbReference type="PRINTS" id="PR00237">
    <property type="entry name" value="GPCRRHODOPSN"/>
</dbReference>
<evidence type="ECO:0000256" key="2">
    <source>
        <dbReference type="ARBA" id="ARBA00004251"/>
    </source>
</evidence>
<dbReference type="GO" id="GO:0030246">
    <property type="term" value="F:carbohydrate binding"/>
    <property type="evidence" value="ECO:0007669"/>
    <property type="project" value="UniProtKB-KW"/>
</dbReference>
<evidence type="ECO:0000256" key="23">
    <source>
        <dbReference type="ARBA" id="ARBA00045430"/>
    </source>
</evidence>
<dbReference type="GO" id="GO:0005769">
    <property type="term" value="C:early endosome"/>
    <property type="evidence" value="ECO:0007669"/>
    <property type="project" value="TreeGrafter"/>
</dbReference>
<evidence type="ECO:0000256" key="24">
    <source>
        <dbReference type="ARBA" id="ARBA00046458"/>
    </source>
</evidence>
<dbReference type="GO" id="GO:0042609">
    <property type="term" value="F:CD4 receptor binding"/>
    <property type="evidence" value="ECO:0007669"/>
    <property type="project" value="TreeGrafter"/>
</dbReference>
<evidence type="ECO:0000259" key="27">
    <source>
        <dbReference type="PROSITE" id="PS50835"/>
    </source>
</evidence>
<feature type="transmembrane region" description="Helical" evidence="25">
    <location>
        <begin position="353"/>
        <end position="372"/>
    </location>
</feature>
<feature type="domain" description="Ig-like" evidence="27">
    <location>
        <begin position="117"/>
        <end position="201"/>
    </location>
</feature>
<dbReference type="Pfam" id="PF08205">
    <property type="entry name" value="C2-set_2"/>
    <property type="match status" value="1"/>
</dbReference>
<dbReference type="GO" id="GO:0009897">
    <property type="term" value="C:external side of plasma membrane"/>
    <property type="evidence" value="ECO:0007669"/>
    <property type="project" value="TreeGrafter"/>
</dbReference>
<evidence type="ECO:0000256" key="4">
    <source>
        <dbReference type="ARBA" id="ARBA00022475"/>
    </source>
</evidence>
<dbReference type="Pfam" id="PF13895">
    <property type="entry name" value="Ig_2"/>
    <property type="match status" value="1"/>
</dbReference>
<evidence type="ECO:0000256" key="7">
    <source>
        <dbReference type="ARBA" id="ARBA00022729"/>
    </source>
</evidence>
<name>G3HPU0_CRIGR</name>
<dbReference type="Proteomes" id="UP000001075">
    <property type="component" value="Unassembled WGS sequence"/>
</dbReference>
<keyword evidence="10" id="KW-0130">Cell adhesion</keyword>
<reference evidence="29" key="1">
    <citation type="journal article" date="2011" name="Nat. Biotechnol.">
        <title>The genomic sequence of the Chinese hamster ovary (CHO)-K1 cell line.</title>
        <authorList>
            <person name="Xu X."/>
            <person name="Nagarajan H."/>
            <person name="Lewis N.E."/>
            <person name="Pan S."/>
            <person name="Cai Z."/>
            <person name="Liu X."/>
            <person name="Chen W."/>
            <person name="Xie M."/>
            <person name="Wang W."/>
            <person name="Hammond S."/>
            <person name="Andersen M.R."/>
            <person name="Neff N."/>
            <person name="Passarelli B."/>
            <person name="Koh W."/>
            <person name="Fan H.C."/>
            <person name="Wang J."/>
            <person name="Gui Y."/>
            <person name="Lee K.H."/>
            <person name="Betenbaugh M.J."/>
            <person name="Quake S.R."/>
            <person name="Famili I."/>
            <person name="Palsson B.O."/>
            <person name="Wang J."/>
        </authorList>
    </citation>
    <scope>NUCLEOTIDE SEQUENCE [LARGE SCALE GENOMIC DNA]</scope>
    <source>
        <strain evidence="29">CHO K1 cell line</strain>
    </source>
</reference>
<dbReference type="GO" id="GO:0008289">
    <property type="term" value="F:lipid binding"/>
    <property type="evidence" value="ECO:0007669"/>
    <property type="project" value="UniProtKB-KW"/>
</dbReference>
<evidence type="ECO:0000256" key="25">
    <source>
        <dbReference type="SAM" id="Phobius"/>
    </source>
</evidence>
<dbReference type="InterPro" id="IPR000276">
    <property type="entry name" value="GPCR_Rhodpsn"/>
</dbReference>
<protein>
    <recommendedName>
        <fullName evidence="20">B-cell receptor CD22</fullName>
    </recommendedName>
    <alternativeName>
        <fullName evidence="3">Free fatty acid receptor 1</fullName>
    </alternativeName>
    <alternativeName>
        <fullName evidence="18">G-protein coupled receptor 40</fullName>
    </alternativeName>
    <alternativeName>
        <fullName evidence="21">Sialic acid-binding Ig-like lectin 2</fullName>
    </alternativeName>
</protein>
<feature type="domain" description="Ig-like" evidence="27">
    <location>
        <begin position="23"/>
        <end position="112"/>
    </location>
</feature>
<dbReference type="SUPFAM" id="SSF81321">
    <property type="entry name" value="Family A G protein-coupled receptor-like"/>
    <property type="match status" value="1"/>
</dbReference>
<sequence>MVTSSDKWMEPIVLHISKTPFPPDIHVPSDIQASQNITLTCKLNFACFGYPIHLEWSLKEPETSSIPTVTVEKVYTESQLTFQPQWSDHGKNVTCRVLHATKVLSENTVRLDVKHTPQLTVEVNPREVMKGDSVTMTCRVVSSNPTYDGLVVSWVKDGHRLQEQTTLTLTLREVTKDMSGKYHCEVSNDVGPGQSEEVALTVLFAPEPSKVHIYHPPAEEGQSIELICVSLASPRPTNYTWYHNGRPVPGEIQEKLRIANVSLRQVGVYSCLAENRLGRGQIDEKAELDVQYSPETIGKRIALGLGFCLAVCILAFWGMKFQKKWKYNQSQQGLQENSSGQSFFIRNKKAVEALASGAWPLPLPFCSVFVLAHFAPLYASGGFLAALSAGRYLGAAFPFGRKRVMGLLAATLLIFFVCFGPYNMSHVVGYVRGESPTWRSYVLLLSTLNSCIDPLVFYFSSSKFQADFQQLLGRLTRGCVPWTQEVSLELKAKNGEELCKECPS</sequence>
<dbReference type="InterPro" id="IPR013312">
    <property type="entry name" value="GPR40-rel_orph"/>
</dbReference>
<dbReference type="SMART" id="SM00408">
    <property type="entry name" value="IGc2"/>
    <property type="match status" value="2"/>
</dbReference>
<evidence type="ECO:0000256" key="1">
    <source>
        <dbReference type="ARBA" id="ARBA00004141"/>
    </source>
</evidence>
<dbReference type="GO" id="GO:0050859">
    <property type="term" value="P:negative regulation of B cell receptor signaling pathway"/>
    <property type="evidence" value="ECO:0007669"/>
    <property type="project" value="TreeGrafter"/>
</dbReference>
<keyword evidence="9" id="KW-0677">Repeat</keyword>
<evidence type="ECO:0000256" key="13">
    <source>
        <dbReference type="ARBA" id="ARBA00023136"/>
    </source>
</evidence>
<dbReference type="InterPro" id="IPR013783">
    <property type="entry name" value="Ig-like_fold"/>
</dbReference>
<dbReference type="eggNOG" id="KOG4475">
    <property type="taxonomic scope" value="Eukaryota"/>
</dbReference>
<dbReference type="InterPro" id="IPR017452">
    <property type="entry name" value="GPCR_Rhodpsn_7TM"/>
</dbReference>
<evidence type="ECO:0000256" key="17">
    <source>
        <dbReference type="ARBA" id="ARBA00023319"/>
    </source>
</evidence>
<dbReference type="InterPro" id="IPR003598">
    <property type="entry name" value="Ig_sub2"/>
</dbReference>
<evidence type="ECO:0000256" key="19">
    <source>
        <dbReference type="ARBA" id="ARBA00038361"/>
    </source>
</evidence>
<dbReference type="GO" id="GO:0033691">
    <property type="term" value="F:sialic acid binding"/>
    <property type="evidence" value="ECO:0007669"/>
    <property type="project" value="TreeGrafter"/>
</dbReference>
<keyword evidence="6 25" id="KW-0812">Transmembrane</keyword>
<feature type="domain" description="G-protein coupled receptors family 1 profile" evidence="26">
    <location>
        <begin position="401"/>
        <end position="457"/>
    </location>
</feature>
<comment type="subunit">
    <text evidence="24">Predominantly monomer of isoform CD22-beta. Also found as heterodimer of isoform CD22-beta and a shorter isoform. Interacts with PTPN6/SHP-1, LYN, SYK, PIK3R1/PIK3R2 and PLCG1 upon phosphorylation. Interacts with GRB2, INPP5D and SHC1 upon phosphorylation. May form a complex with INPP5D/SHIP, GRB2 and SHC1.</text>
</comment>
<dbReference type="InterPro" id="IPR003599">
    <property type="entry name" value="Ig_sub"/>
</dbReference>
<gene>
    <name evidence="28" type="ORF">I79_012810</name>
</gene>
<dbReference type="PROSITE" id="PS50262">
    <property type="entry name" value="G_PROTEIN_RECEP_F1_2"/>
    <property type="match status" value="1"/>
</dbReference>
<evidence type="ECO:0000256" key="8">
    <source>
        <dbReference type="ARBA" id="ARBA00022734"/>
    </source>
</evidence>
<dbReference type="SMART" id="SM00409">
    <property type="entry name" value="IG"/>
    <property type="match status" value="3"/>
</dbReference>
<evidence type="ECO:0000256" key="16">
    <source>
        <dbReference type="ARBA" id="ARBA00023180"/>
    </source>
</evidence>
<keyword evidence="4" id="KW-1003">Cell membrane</keyword>
<feature type="transmembrane region" description="Helical" evidence="25">
    <location>
        <begin position="301"/>
        <end position="319"/>
    </location>
</feature>
<evidence type="ECO:0000256" key="20">
    <source>
        <dbReference type="ARBA" id="ARBA00040106"/>
    </source>
</evidence>
<dbReference type="InterPro" id="IPR013313">
    <property type="entry name" value="GPR40_recept_FA"/>
</dbReference>
<dbReference type="FunFam" id="2.60.40.10:FF:002011">
    <property type="entry name" value="B-cell receptor CD22"/>
    <property type="match status" value="1"/>
</dbReference>
<dbReference type="PaxDb" id="10029-XP_007622529.1"/>
<dbReference type="GO" id="GO:0042113">
    <property type="term" value="P:B cell activation"/>
    <property type="evidence" value="ECO:0007669"/>
    <property type="project" value="TreeGrafter"/>
</dbReference>
<evidence type="ECO:0000256" key="18">
    <source>
        <dbReference type="ARBA" id="ARBA00033166"/>
    </source>
</evidence>
<keyword evidence="5" id="KW-0597">Phosphoprotein</keyword>
<dbReference type="InParanoid" id="G3HPU0"/>
<evidence type="ECO:0000256" key="10">
    <source>
        <dbReference type="ARBA" id="ARBA00022889"/>
    </source>
</evidence>
<proteinExistence type="inferred from homology"/>
<evidence type="ECO:0000256" key="12">
    <source>
        <dbReference type="ARBA" id="ARBA00023121"/>
    </source>
</evidence>
<accession>G3HPU0</accession>
<keyword evidence="12" id="KW-0446">Lipid-binding</keyword>
<organism evidence="28 29">
    <name type="scientific">Cricetulus griseus</name>
    <name type="common">Chinese hamster</name>
    <name type="synonym">Cricetulus barabensis griseus</name>
    <dbReference type="NCBI Taxonomy" id="10029"/>
    <lineage>
        <taxon>Eukaryota</taxon>
        <taxon>Metazoa</taxon>
        <taxon>Chordata</taxon>
        <taxon>Craniata</taxon>
        <taxon>Vertebrata</taxon>
        <taxon>Euteleostomi</taxon>
        <taxon>Mammalia</taxon>
        <taxon>Eutheria</taxon>
        <taxon>Euarchontoglires</taxon>
        <taxon>Glires</taxon>
        <taxon>Rodentia</taxon>
        <taxon>Myomorpha</taxon>
        <taxon>Muroidea</taxon>
        <taxon>Cricetidae</taxon>
        <taxon>Cricetinae</taxon>
        <taxon>Cricetulus</taxon>
    </lineage>
</organism>
<comment type="function">
    <text evidence="22">G-protein coupled receptor for medium and long chain saturated and unsaturated fatty acids that plays an important role in glucose homeostasis. Fatty acid binding increases glucose-stimulated insulin secretion, and may also enhance the secretion of glucagon-like peptide 1 (GLP-1). May also play a role in bone homeostasis; receptor signaling activates pathways that inhibit osteoclast differentiation. Ligand binding leads to a conformation change that triggers signaling via G-proteins that activate phospholipase C, leading to an increase of the intracellular calcium concentration. Seems to act through a G(q) and G(i)-mediated pathway. Mediates the anti-inflammatory effects of omega-3 polyunsaturated fatty acids (PUFAs) via inhibition of NLRP3 inflammasome activation.</text>
</comment>
<evidence type="ECO:0000259" key="26">
    <source>
        <dbReference type="PROSITE" id="PS50262"/>
    </source>
</evidence>
<keyword evidence="7" id="KW-0732">Signal</keyword>
<dbReference type="GO" id="GO:0007155">
    <property type="term" value="P:cell adhesion"/>
    <property type="evidence" value="ECO:0007669"/>
    <property type="project" value="UniProtKB-KW"/>
</dbReference>
<evidence type="ECO:0000256" key="5">
    <source>
        <dbReference type="ARBA" id="ARBA00022553"/>
    </source>
</evidence>
<dbReference type="PRINTS" id="PR01905">
    <property type="entry name" value="FATTYACIDR"/>
</dbReference>
<keyword evidence="15 28" id="KW-0675">Receptor</keyword>
<dbReference type="EMBL" id="JH000588">
    <property type="protein sequence ID" value="EGW03713.1"/>
    <property type="molecule type" value="Genomic_DNA"/>
</dbReference>
<comment type="function">
    <text evidence="23">Most highly expressed siglec (sialic acid-binding immunoglobulin-like lectin) on B-cells that plays a role in various aspects of B-cell biology including differentiation, antigen presentation, and trafficking to bone marrow. Binds to alpha 2,6-linked sialic acid residues of surface molecules such as CD22 itself, CD45 and IgM in a cis configuration. Can also bind to ligands on other cells as an adhesion molecule in a trans configuration. Acts as an inhibitory coreceptor on the surface of B-cells and inhibits B-cell receptor induced signaling, characterized by inhibition of the calcium mobilization and cellular activation. Mechanistically, the immunoreceptor tyrosine-based inhibitory motif domain is phosphorylated by the Src kinase LYN, which in turn leads to the recruitment of the protein tyrosine phosphatase 1/PTPN6, leading to the negative regulation of BCR signaling. If this negative signaling from is of sufficient strength, apoptosis of the B-cell can be induced.</text>
</comment>
<dbReference type="Pfam" id="PF13927">
    <property type="entry name" value="Ig_3"/>
    <property type="match status" value="1"/>
</dbReference>
<dbReference type="GO" id="GO:0055037">
    <property type="term" value="C:recycling endosome"/>
    <property type="evidence" value="ECO:0007669"/>
    <property type="project" value="TreeGrafter"/>
</dbReference>
<feature type="transmembrane region" description="Helical" evidence="25">
    <location>
        <begin position="442"/>
        <end position="460"/>
    </location>
</feature>
<dbReference type="AlphaFoldDB" id="G3HPU0"/>
<dbReference type="InterPro" id="IPR036179">
    <property type="entry name" value="Ig-like_dom_sf"/>
</dbReference>
<comment type="subcellular location">
    <subcellularLocation>
        <location evidence="2">Cell membrane</location>
        <topology evidence="2">Single-pass type I membrane protein</topology>
    </subcellularLocation>
    <subcellularLocation>
        <location evidence="1">Membrane</location>
        <topology evidence="1">Multi-pass membrane protein</topology>
    </subcellularLocation>
</comment>
<dbReference type="PANTHER" id="PTHR46958">
    <property type="entry name" value="B-CELL RECEPTOR CD22"/>
    <property type="match status" value="1"/>
</dbReference>
<dbReference type="PANTHER" id="PTHR46958:SF1">
    <property type="entry name" value="B-CELL RECEPTOR CD22"/>
    <property type="match status" value="1"/>
</dbReference>
<evidence type="ECO:0000313" key="29">
    <source>
        <dbReference type="Proteomes" id="UP000001075"/>
    </source>
</evidence>
<dbReference type="STRING" id="10029.G3HPU0"/>
<keyword evidence="14" id="KW-1015">Disulfide bond</keyword>
<keyword evidence="17" id="KW-0393">Immunoglobulin domain</keyword>
<evidence type="ECO:0000256" key="11">
    <source>
        <dbReference type="ARBA" id="ARBA00022989"/>
    </source>
</evidence>
<evidence type="ECO:0000256" key="6">
    <source>
        <dbReference type="ARBA" id="ARBA00022692"/>
    </source>
</evidence>
<evidence type="ECO:0000256" key="9">
    <source>
        <dbReference type="ARBA" id="ARBA00022737"/>
    </source>
</evidence>
<evidence type="ECO:0000256" key="21">
    <source>
        <dbReference type="ARBA" id="ARBA00041781"/>
    </source>
</evidence>
<evidence type="ECO:0000256" key="14">
    <source>
        <dbReference type="ARBA" id="ARBA00023157"/>
    </source>
</evidence>
<keyword evidence="8" id="KW-0430">Lectin</keyword>